<dbReference type="InterPro" id="IPR027640">
    <property type="entry name" value="Kinesin-like_fam"/>
</dbReference>
<evidence type="ECO:0000256" key="5">
    <source>
        <dbReference type="SAM" id="Coils"/>
    </source>
</evidence>
<evidence type="ECO:0000256" key="4">
    <source>
        <dbReference type="RuleBase" id="RU000394"/>
    </source>
</evidence>
<dbReference type="PROSITE" id="PS50067">
    <property type="entry name" value="KINESIN_MOTOR_2"/>
    <property type="match status" value="1"/>
</dbReference>
<name>A0A7R7XUX8_9EURO</name>
<dbReference type="GO" id="GO:0016887">
    <property type="term" value="F:ATP hydrolysis activity"/>
    <property type="evidence" value="ECO:0007669"/>
    <property type="project" value="TreeGrafter"/>
</dbReference>
<dbReference type="AlphaFoldDB" id="A0A7R7XUX8"/>
<dbReference type="GO" id="GO:0005874">
    <property type="term" value="C:microtubule"/>
    <property type="evidence" value="ECO:0007669"/>
    <property type="project" value="UniProtKB-KW"/>
</dbReference>
<organism evidence="8 9">
    <name type="scientific">Aspergillus puulaauensis</name>
    <dbReference type="NCBI Taxonomy" id="1220207"/>
    <lineage>
        <taxon>Eukaryota</taxon>
        <taxon>Fungi</taxon>
        <taxon>Dikarya</taxon>
        <taxon>Ascomycota</taxon>
        <taxon>Pezizomycotina</taxon>
        <taxon>Eurotiomycetes</taxon>
        <taxon>Eurotiomycetidae</taxon>
        <taxon>Eurotiales</taxon>
        <taxon>Aspergillaceae</taxon>
        <taxon>Aspergillus</taxon>
    </lineage>
</organism>
<reference evidence="8" key="2">
    <citation type="submission" date="2021-02" db="EMBL/GenBank/DDBJ databases">
        <title>Aspergillus puulaauensis MK2 genome sequence.</title>
        <authorList>
            <person name="Futagami T."/>
            <person name="Mori K."/>
            <person name="Kadooka C."/>
            <person name="Tanaka T."/>
        </authorList>
    </citation>
    <scope>NUCLEOTIDE SEQUENCE</scope>
    <source>
        <strain evidence="8">MK2</strain>
    </source>
</reference>
<evidence type="ECO:0000313" key="8">
    <source>
        <dbReference type="EMBL" id="BCS28041.1"/>
    </source>
</evidence>
<dbReference type="OrthoDB" id="3176171at2759"/>
<feature type="domain" description="Kinesin motor" evidence="7">
    <location>
        <begin position="3"/>
        <end position="449"/>
    </location>
</feature>
<reference evidence="8" key="1">
    <citation type="submission" date="2021-01" db="EMBL/GenBank/DDBJ databases">
        <authorList>
            <consortium name="Aspergillus puulaauensis MK2 genome sequencing consortium"/>
            <person name="Kazuki M."/>
            <person name="Futagami T."/>
        </authorList>
    </citation>
    <scope>NUCLEOTIDE SEQUENCE</scope>
    <source>
        <strain evidence="8">MK2</strain>
    </source>
</reference>
<comment type="similarity">
    <text evidence="3 4">Belongs to the TRAFAC class myosin-kinesin ATPase superfamily. Kinesin family.</text>
</comment>
<keyword evidence="2 3" id="KW-0067">ATP-binding</keyword>
<feature type="region of interest" description="Disordered" evidence="6">
    <location>
        <begin position="352"/>
        <end position="371"/>
    </location>
</feature>
<dbReference type="PROSITE" id="PS00411">
    <property type="entry name" value="KINESIN_MOTOR_1"/>
    <property type="match status" value="1"/>
</dbReference>
<dbReference type="Gene3D" id="3.40.850.10">
    <property type="entry name" value="Kinesin motor domain"/>
    <property type="match status" value="1"/>
</dbReference>
<dbReference type="RefSeq" id="XP_041560227.1">
    <property type="nucleotide sequence ID" value="XM_041694392.1"/>
</dbReference>
<protein>
    <recommendedName>
        <fullName evidence="4">Kinesin-like protein</fullName>
    </recommendedName>
</protein>
<keyword evidence="4" id="KW-0493">Microtubule</keyword>
<accession>A0A7R7XUX8</accession>
<dbReference type="KEGG" id="apuu:APUU_61089A"/>
<gene>
    <name evidence="8" type="ORF">APUU_61089A</name>
</gene>
<proteinExistence type="inferred from homology"/>
<feature type="coiled-coil region" evidence="5">
    <location>
        <begin position="294"/>
        <end position="321"/>
    </location>
</feature>
<keyword evidence="3 4" id="KW-0505">Motor protein</keyword>
<dbReference type="GO" id="GO:0008017">
    <property type="term" value="F:microtubule binding"/>
    <property type="evidence" value="ECO:0007669"/>
    <property type="project" value="InterPro"/>
</dbReference>
<sequence>MESSNVFVRWRPLPPTQLNTPEINPVHEKHRGSRVSISISTSPPSPANRAWKSGPVFTQVFEPTDGNKAVFNTVVAPILPQVLNGDSCSFFAYGHSGSGKSHTILGYDFEEPEDFGLCLAAARYLGEELKDSNNASHGGSASLELGIGLRMYELRGNTAFDLLNNHCKCYIRQGYDGQTHIRGETEVLDGGRVRVRPIVTKGCWSFDDFRRGVLRGLELRASGRSTVHDESSRTHAVLELEIVNRALLEAREAVVERESELVPVAKRATDIYIEEQMKGFVKTDDGKFVLNPEYKIDQGRIDDAEEKKAEFEKRVRDAEEHIGHVFRSSGQICLGGKLVFVDLAGAEYYHGSSLSTHGSRPLPSPQEQKEGRQINTDLLALKEVIRARASKKPRIPYRSSPLTMVLRGHFEARGCKGSYSAVILTASPAADQYAATANTLKYGNLVGMAGVEETDRTV</sequence>
<dbReference type="GO" id="GO:0005871">
    <property type="term" value="C:kinesin complex"/>
    <property type="evidence" value="ECO:0007669"/>
    <property type="project" value="TreeGrafter"/>
</dbReference>
<keyword evidence="9" id="KW-1185">Reference proteome</keyword>
<keyword evidence="5" id="KW-0175">Coiled coil</keyword>
<evidence type="ECO:0000256" key="3">
    <source>
        <dbReference type="PROSITE-ProRule" id="PRU00283"/>
    </source>
</evidence>
<evidence type="ECO:0000259" key="7">
    <source>
        <dbReference type="PROSITE" id="PS50067"/>
    </source>
</evidence>
<dbReference type="Proteomes" id="UP000654913">
    <property type="component" value="Chromosome 6"/>
</dbReference>
<dbReference type="GeneID" id="64978038"/>
<dbReference type="GO" id="GO:0005524">
    <property type="term" value="F:ATP binding"/>
    <property type="evidence" value="ECO:0007669"/>
    <property type="project" value="UniProtKB-UniRule"/>
</dbReference>
<dbReference type="InterPro" id="IPR027417">
    <property type="entry name" value="P-loop_NTPase"/>
</dbReference>
<dbReference type="Pfam" id="PF00225">
    <property type="entry name" value="Kinesin"/>
    <property type="match status" value="2"/>
</dbReference>
<dbReference type="PRINTS" id="PR00380">
    <property type="entry name" value="KINESINHEAVY"/>
</dbReference>
<dbReference type="GO" id="GO:0007018">
    <property type="term" value="P:microtubule-based movement"/>
    <property type="evidence" value="ECO:0007669"/>
    <property type="project" value="InterPro"/>
</dbReference>
<dbReference type="SUPFAM" id="SSF52540">
    <property type="entry name" value="P-loop containing nucleoside triphosphate hydrolases"/>
    <property type="match status" value="1"/>
</dbReference>
<feature type="region of interest" description="Disordered" evidence="6">
    <location>
        <begin position="19"/>
        <end position="48"/>
    </location>
</feature>
<dbReference type="InterPro" id="IPR001752">
    <property type="entry name" value="Kinesin_motor_dom"/>
</dbReference>
<dbReference type="PANTHER" id="PTHR24115">
    <property type="entry name" value="KINESIN-RELATED"/>
    <property type="match status" value="1"/>
</dbReference>
<keyword evidence="1 3" id="KW-0547">Nucleotide-binding</keyword>
<evidence type="ECO:0000256" key="6">
    <source>
        <dbReference type="SAM" id="MobiDB-lite"/>
    </source>
</evidence>
<dbReference type="InterPro" id="IPR019821">
    <property type="entry name" value="Kinesin_motor_CS"/>
</dbReference>
<dbReference type="EMBL" id="AP024448">
    <property type="protein sequence ID" value="BCS28041.1"/>
    <property type="molecule type" value="Genomic_DNA"/>
</dbReference>
<dbReference type="SMART" id="SM00129">
    <property type="entry name" value="KISc"/>
    <property type="match status" value="1"/>
</dbReference>
<dbReference type="InterPro" id="IPR036961">
    <property type="entry name" value="Kinesin_motor_dom_sf"/>
</dbReference>
<evidence type="ECO:0000256" key="2">
    <source>
        <dbReference type="ARBA" id="ARBA00022840"/>
    </source>
</evidence>
<evidence type="ECO:0000313" key="9">
    <source>
        <dbReference type="Proteomes" id="UP000654913"/>
    </source>
</evidence>
<feature type="binding site" evidence="3">
    <location>
        <begin position="94"/>
        <end position="101"/>
    </location>
    <ligand>
        <name>ATP</name>
        <dbReference type="ChEBI" id="CHEBI:30616"/>
    </ligand>
</feature>
<dbReference type="GO" id="GO:0003777">
    <property type="term" value="F:microtubule motor activity"/>
    <property type="evidence" value="ECO:0007669"/>
    <property type="project" value="InterPro"/>
</dbReference>
<evidence type="ECO:0000256" key="1">
    <source>
        <dbReference type="ARBA" id="ARBA00022741"/>
    </source>
</evidence>